<dbReference type="InterPro" id="IPR042099">
    <property type="entry name" value="ANL_N_sf"/>
</dbReference>
<dbReference type="Pfam" id="PF13193">
    <property type="entry name" value="AMP-binding_C"/>
    <property type="match status" value="1"/>
</dbReference>
<dbReference type="InterPro" id="IPR045851">
    <property type="entry name" value="AMP-bd_C_sf"/>
</dbReference>
<keyword evidence="6" id="KW-1185">Reference proteome</keyword>
<dbReference type="Gene3D" id="3.30.300.30">
    <property type="match status" value="1"/>
</dbReference>
<dbReference type="RefSeq" id="WP_072850100.1">
    <property type="nucleotide sequence ID" value="NZ_FQVI01000004.1"/>
</dbReference>
<dbReference type="SUPFAM" id="SSF56801">
    <property type="entry name" value="Acetyl-CoA synthetase-like"/>
    <property type="match status" value="1"/>
</dbReference>
<dbReference type="PANTHER" id="PTHR43201">
    <property type="entry name" value="ACYL-COA SYNTHETASE"/>
    <property type="match status" value="1"/>
</dbReference>
<reference evidence="5 6" key="1">
    <citation type="submission" date="2016-11" db="EMBL/GenBank/DDBJ databases">
        <authorList>
            <person name="Jaros S."/>
            <person name="Januszkiewicz K."/>
            <person name="Wedrychowicz H."/>
        </authorList>
    </citation>
    <scope>NUCLEOTIDE SEQUENCE [LARGE SCALE GENOMIC DNA]</scope>
    <source>
        <strain evidence="5 6">DSM 17459</strain>
    </source>
</reference>
<comment type="similarity">
    <text evidence="1">Belongs to the ATP-dependent AMP-binding enzyme family.</text>
</comment>
<dbReference type="PANTHER" id="PTHR43201:SF5">
    <property type="entry name" value="MEDIUM-CHAIN ACYL-COA LIGASE ACSF2, MITOCHONDRIAL"/>
    <property type="match status" value="1"/>
</dbReference>
<dbReference type="STRING" id="1122155.SAMN02745158_01307"/>
<organism evidence="5 6">
    <name type="scientific">Lactonifactor longoviformis DSM 17459</name>
    <dbReference type="NCBI Taxonomy" id="1122155"/>
    <lineage>
        <taxon>Bacteria</taxon>
        <taxon>Bacillati</taxon>
        <taxon>Bacillota</taxon>
        <taxon>Clostridia</taxon>
        <taxon>Eubacteriales</taxon>
        <taxon>Clostridiaceae</taxon>
        <taxon>Lactonifactor</taxon>
    </lineage>
</organism>
<feature type="domain" description="AMP-dependent synthetase/ligase" evidence="3">
    <location>
        <begin position="41"/>
        <end position="400"/>
    </location>
</feature>
<accession>A0A1M4VMI3</accession>
<dbReference type="InterPro" id="IPR025110">
    <property type="entry name" value="AMP-bd_C"/>
</dbReference>
<evidence type="ECO:0000256" key="1">
    <source>
        <dbReference type="ARBA" id="ARBA00006432"/>
    </source>
</evidence>
<dbReference type="PROSITE" id="PS00455">
    <property type="entry name" value="AMP_BINDING"/>
    <property type="match status" value="1"/>
</dbReference>
<evidence type="ECO:0000313" key="5">
    <source>
        <dbReference type="EMBL" id="SHE70281.1"/>
    </source>
</evidence>
<evidence type="ECO:0000259" key="4">
    <source>
        <dbReference type="Pfam" id="PF13193"/>
    </source>
</evidence>
<evidence type="ECO:0000313" key="6">
    <source>
        <dbReference type="Proteomes" id="UP000184245"/>
    </source>
</evidence>
<dbReference type="Gene3D" id="3.40.50.12780">
    <property type="entry name" value="N-terminal domain of ligase-like"/>
    <property type="match status" value="1"/>
</dbReference>
<dbReference type="AlphaFoldDB" id="A0A1M4VMI3"/>
<dbReference type="Proteomes" id="UP000184245">
    <property type="component" value="Unassembled WGS sequence"/>
</dbReference>
<feature type="domain" description="AMP-binding enzyme C-terminal" evidence="4">
    <location>
        <begin position="449"/>
        <end position="523"/>
    </location>
</feature>
<protein>
    <submittedName>
        <fullName evidence="5">Long-chain acyl-CoA synthetase</fullName>
    </submittedName>
</protein>
<evidence type="ECO:0000256" key="2">
    <source>
        <dbReference type="ARBA" id="ARBA00022598"/>
    </source>
</evidence>
<proteinExistence type="inferred from homology"/>
<dbReference type="EMBL" id="FQVI01000004">
    <property type="protein sequence ID" value="SHE70281.1"/>
    <property type="molecule type" value="Genomic_DNA"/>
</dbReference>
<gene>
    <name evidence="5" type="ORF">SAMN02745158_01307</name>
</gene>
<sequence length="535" mass="60140">MVTWKNYWRGNEWEELKKIKIGGREVETFKNMPPNLYDALAESVSRFPEKIALTDPWERRYSYKDFLKKVDDFALSLSCVYGIKKGDHAALMLYNGIEFCVAFLALCKLGAVTVSLPSKYKKQEVLSLCMKAEASYIICDEDFYEWFENAEEYSFVRIKAENAEKGYGFAYLARSTKGYAPLVSRGALEDPVLIMFTSGTTSQSKGVLLKNYNVMHSVVTYEKTLKLTSEDRSVIATPIYHITGMITLLGEFLYIGASLYLHRKFEPEKVLQCALENKLTFIHASPTVFCMLMDKKDMFPSIPSLNSFACGSSNMSPENIRRIYEWLPQVKFHTIYGLTETAGAGTVFPGGAAESRYIGASGIPMPNLEVRIADDTGKEVPSGIVGEVMLKGTFVLEEYYHGVSSAITEDGWLKTGDLGYCNRDGYLYIVDRKKDMINRGGEKICSFDVENEIMQLNGILEAAVVGVPDEKYGEIPVAVIRFAPGVEWKEGAVQKELEHRIAKYKIPCRILPLSDIPKTANGKIDKNAIRHLFVP</sequence>
<dbReference type="OrthoDB" id="9778383at2"/>
<dbReference type="Pfam" id="PF00501">
    <property type="entry name" value="AMP-binding"/>
    <property type="match status" value="1"/>
</dbReference>
<dbReference type="InterPro" id="IPR000873">
    <property type="entry name" value="AMP-dep_synth/lig_dom"/>
</dbReference>
<name>A0A1M4VMI3_9CLOT</name>
<dbReference type="GO" id="GO:0031956">
    <property type="term" value="F:medium-chain fatty acid-CoA ligase activity"/>
    <property type="evidence" value="ECO:0007669"/>
    <property type="project" value="TreeGrafter"/>
</dbReference>
<keyword evidence="2" id="KW-0436">Ligase</keyword>
<dbReference type="InterPro" id="IPR020845">
    <property type="entry name" value="AMP-binding_CS"/>
</dbReference>
<dbReference type="GO" id="GO:0006631">
    <property type="term" value="P:fatty acid metabolic process"/>
    <property type="evidence" value="ECO:0007669"/>
    <property type="project" value="TreeGrafter"/>
</dbReference>
<evidence type="ECO:0000259" key="3">
    <source>
        <dbReference type="Pfam" id="PF00501"/>
    </source>
</evidence>